<evidence type="ECO:0000313" key="4">
    <source>
        <dbReference type="Proteomes" id="UP001152797"/>
    </source>
</evidence>
<proteinExistence type="predicted"/>
<dbReference type="Proteomes" id="UP001152797">
    <property type="component" value="Unassembled WGS sequence"/>
</dbReference>
<dbReference type="EMBL" id="CAMXCT020000133">
    <property type="protein sequence ID" value="CAL1127787.1"/>
    <property type="molecule type" value="Genomic_DNA"/>
</dbReference>
<evidence type="ECO:0000256" key="1">
    <source>
        <dbReference type="SAM" id="MobiDB-lite"/>
    </source>
</evidence>
<reference evidence="2" key="1">
    <citation type="submission" date="2022-10" db="EMBL/GenBank/DDBJ databases">
        <authorList>
            <person name="Chen Y."/>
            <person name="Dougan E. K."/>
            <person name="Chan C."/>
            <person name="Rhodes N."/>
            <person name="Thang M."/>
        </authorList>
    </citation>
    <scope>NUCLEOTIDE SEQUENCE</scope>
</reference>
<evidence type="ECO:0000313" key="3">
    <source>
        <dbReference type="EMBL" id="CAL4761724.1"/>
    </source>
</evidence>
<dbReference type="EMBL" id="CAMXCT010000133">
    <property type="protein sequence ID" value="CAI3974412.1"/>
    <property type="molecule type" value="Genomic_DNA"/>
</dbReference>
<feature type="region of interest" description="Disordered" evidence="1">
    <location>
        <begin position="53"/>
        <end position="105"/>
    </location>
</feature>
<protein>
    <submittedName>
        <fullName evidence="2">Uncharacterized protein</fullName>
    </submittedName>
</protein>
<gene>
    <name evidence="2" type="ORF">C1SCF055_LOCUS2814</name>
</gene>
<evidence type="ECO:0000313" key="2">
    <source>
        <dbReference type="EMBL" id="CAI3974412.1"/>
    </source>
</evidence>
<comment type="caution">
    <text evidence="2">The sequence shown here is derived from an EMBL/GenBank/DDBJ whole genome shotgun (WGS) entry which is preliminary data.</text>
</comment>
<accession>A0A9P1BJF9</accession>
<dbReference type="EMBL" id="CAMXCT030000133">
    <property type="protein sequence ID" value="CAL4761724.1"/>
    <property type="molecule type" value="Genomic_DNA"/>
</dbReference>
<reference evidence="3 4" key="2">
    <citation type="submission" date="2024-05" db="EMBL/GenBank/DDBJ databases">
        <authorList>
            <person name="Chen Y."/>
            <person name="Shah S."/>
            <person name="Dougan E. K."/>
            <person name="Thang M."/>
            <person name="Chan C."/>
        </authorList>
    </citation>
    <scope>NUCLEOTIDE SEQUENCE [LARGE SCALE GENOMIC DNA]</scope>
</reference>
<dbReference type="AlphaFoldDB" id="A0A9P1BJF9"/>
<sequence>MVRYHQNGAIVQELINGKVVSGQCKDHPEFPGNADMKLYRCWVEDYEVNESRHSSSVSHIREAEGSYGYESTPRLDQQQGNGNGRGGNGANPKPKPKPKAKKEKSEDQLCRAAVVKVNANLLEISTWQCKLQAAGVAAVVATAFVDQMKYEAENLRKAKTALESALASGTATEQARKATSCLELQKSAAASVQEAKAGLDLARFPILIMRCALAIPDYTLMRIYQVIAWSFREALHIVLNTGVDTVRKNISKEEYQ</sequence>
<feature type="compositionally biased region" description="Basic and acidic residues" evidence="1">
    <location>
        <begin position="53"/>
        <end position="64"/>
    </location>
</feature>
<keyword evidence="4" id="KW-1185">Reference proteome</keyword>
<dbReference type="OrthoDB" id="412330at2759"/>
<name>A0A9P1BJF9_9DINO</name>
<organism evidence="2">
    <name type="scientific">Cladocopium goreaui</name>
    <dbReference type="NCBI Taxonomy" id="2562237"/>
    <lineage>
        <taxon>Eukaryota</taxon>
        <taxon>Sar</taxon>
        <taxon>Alveolata</taxon>
        <taxon>Dinophyceae</taxon>
        <taxon>Suessiales</taxon>
        <taxon>Symbiodiniaceae</taxon>
        <taxon>Cladocopium</taxon>
    </lineage>
</organism>